<dbReference type="NCBIfam" id="NF001908">
    <property type="entry name" value="PRK00668.1"/>
    <property type="match status" value="1"/>
</dbReference>
<name>A0A2H5Y8S2_9CHLR</name>
<evidence type="ECO:0000256" key="2">
    <source>
        <dbReference type="ARBA" id="ARBA00008142"/>
    </source>
</evidence>
<feature type="binding site" evidence="12 13">
    <location>
        <position position="112"/>
    </location>
    <ligand>
        <name>ATP</name>
        <dbReference type="ChEBI" id="CHEBI:30616"/>
    </ligand>
</feature>
<keyword evidence="5 12" id="KW-0808">Transferase</keyword>
<dbReference type="HAMAP" id="MF_00451">
    <property type="entry name" value="NDP_kinase"/>
    <property type="match status" value="1"/>
</dbReference>
<dbReference type="InterPro" id="IPR001564">
    <property type="entry name" value="Nucleoside_diP_kinase"/>
</dbReference>
<feature type="domain" description="Nucleoside diphosphate kinase-like" evidence="16">
    <location>
        <begin position="1"/>
        <end position="138"/>
    </location>
</feature>
<evidence type="ECO:0000256" key="8">
    <source>
        <dbReference type="ARBA" id="ARBA00022777"/>
    </source>
</evidence>
<dbReference type="AlphaFoldDB" id="A0A2H5Y8S2"/>
<evidence type="ECO:0000313" key="17">
    <source>
        <dbReference type="EMBL" id="GBD09778.1"/>
    </source>
</evidence>
<evidence type="ECO:0000256" key="6">
    <source>
        <dbReference type="ARBA" id="ARBA00022723"/>
    </source>
</evidence>
<feature type="binding site" evidence="12 13">
    <location>
        <position position="91"/>
    </location>
    <ligand>
        <name>ATP</name>
        <dbReference type="ChEBI" id="CHEBI:30616"/>
    </ligand>
</feature>
<evidence type="ECO:0000256" key="10">
    <source>
        <dbReference type="ARBA" id="ARBA00022842"/>
    </source>
</evidence>
<comment type="caution">
    <text evidence="17">The sequence shown here is derived from an EMBL/GenBank/DDBJ whole genome shotgun (WGS) entry which is preliminary data.</text>
</comment>
<dbReference type="GO" id="GO:0006228">
    <property type="term" value="P:UTP biosynthetic process"/>
    <property type="evidence" value="ECO:0007669"/>
    <property type="project" value="UniProtKB-UniRule"/>
</dbReference>
<dbReference type="PANTHER" id="PTHR11349">
    <property type="entry name" value="NUCLEOSIDE DIPHOSPHATE KINASE"/>
    <property type="match status" value="1"/>
</dbReference>
<accession>A0A2H5Y8S2</accession>
<dbReference type="SUPFAM" id="SSF54919">
    <property type="entry name" value="Nucleoside diphosphate kinase, NDK"/>
    <property type="match status" value="1"/>
</dbReference>
<gene>
    <name evidence="12 17" type="primary">ndk</name>
    <name evidence="17" type="ORF">HRbin22_02039</name>
</gene>
<evidence type="ECO:0000256" key="7">
    <source>
        <dbReference type="ARBA" id="ARBA00022741"/>
    </source>
</evidence>
<dbReference type="GO" id="GO:0005737">
    <property type="term" value="C:cytoplasm"/>
    <property type="evidence" value="ECO:0007669"/>
    <property type="project" value="UniProtKB-SubCell"/>
</dbReference>
<protein>
    <recommendedName>
        <fullName evidence="4 12">Nucleoside diphosphate kinase</fullName>
        <shortName evidence="12">NDK</shortName>
        <shortName evidence="12">NDP kinase</shortName>
        <ecNumber evidence="3 12">2.7.4.6</ecNumber>
    </recommendedName>
    <alternativeName>
        <fullName evidence="12">Nucleoside-2-P kinase</fullName>
    </alternativeName>
</protein>
<dbReference type="GO" id="GO:0046872">
    <property type="term" value="F:metal ion binding"/>
    <property type="evidence" value="ECO:0007669"/>
    <property type="project" value="UniProtKB-KW"/>
</dbReference>
<dbReference type="GO" id="GO:0005524">
    <property type="term" value="F:ATP binding"/>
    <property type="evidence" value="ECO:0007669"/>
    <property type="project" value="UniProtKB-UniRule"/>
</dbReference>
<comment type="cofactor">
    <cofactor evidence="1 12">
        <name>Mg(2+)</name>
        <dbReference type="ChEBI" id="CHEBI:18420"/>
    </cofactor>
</comment>
<dbReference type="InterPro" id="IPR036850">
    <property type="entry name" value="NDK-like_dom_sf"/>
</dbReference>
<comment type="catalytic activity">
    <reaction evidence="12 15">
        <text>a 2'-deoxyribonucleoside 5'-diphosphate + ATP = a 2'-deoxyribonucleoside 5'-triphosphate + ADP</text>
        <dbReference type="Rhea" id="RHEA:44640"/>
        <dbReference type="ChEBI" id="CHEBI:30616"/>
        <dbReference type="ChEBI" id="CHEBI:61560"/>
        <dbReference type="ChEBI" id="CHEBI:73316"/>
        <dbReference type="ChEBI" id="CHEBI:456216"/>
        <dbReference type="EC" id="2.7.4.6"/>
    </reaction>
</comment>
<dbReference type="SMART" id="SM00562">
    <property type="entry name" value="NDK"/>
    <property type="match status" value="1"/>
</dbReference>
<dbReference type="EC" id="2.7.4.6" evidence="3 12"/>
<evidence type="ECO:0000313" key="18">
    <source>
        <dbReference type="Proteomes" id="UP000236642"/>
    </source>
</evidence>
<dbReference type="GO" id="GO:0006241">
    <property type="term" value="P:CTP biosynthetic process"/>
    <property type="evidence" value="ECO:0007669"/>
    <property type="project" value="UniProtKB-UniRule"/>
</dbReference>
<feature type="binding site" evidence="12 13">
    <location>
        <position position="85"/>
    </location>
    <ligand>
        <name>ATP</name>
        <dbReference type="ChEBI" id="CHEBI:30616"/>
    </ligand>
</feature>
<evidence type="ECO:0000256" key="5">
    <source>
        <dbReference type="ARBA" id="ARBA00022679"/>
    </source>
</evidence>
<keyword evidence="8 12" id="KW-0418">Kinase</keyword>
<feature type="active site" description="Pros-phosphohistidine intermediate" evidence="12 13">
    <location>
        <position position="115"/>
    </location>
</feature>
<evidence type="ECO:0000256" key="1">
    <source>
        <dbReference type="ARBA" id="ARBA00001946"/>
    </source>
</evidence>
<proteinExistence type="inferred from homology"/>
<dbReference type="Gene3D" id="3.30.70.141">
    <property type="entry name" value="Nucleoside diphosphate kinase-like domain"/>
    <property type="match status" value="1"/>
</dbReference>
<comment type="subcellular location">
    <subcellularLocation>
        <location evidence="12">Cytoplasm</location>
    </subcellularLocation>
</comment>
<dbReference type="GO" id="GO:0004550">
    <property type="term" value="F:nucleoside diphosphate kinase activity"/>
    <property type="evidence" value="ECO:0007669"/>
    <property type="project" value="UniProtKB-UniRule"/>
</dbReference>
<dbReference type="PROSITE" id="PS51374">
    <property type="entry name" value="NDPK_LIKE"/>
    <property type="match status" value="1"/>
</dbReference>
<evidence type="ECO:0000256" key="12">
    <source>
        <dbReference type="HAMAP-Rule" id="MF_00451"/>
    </source>
</evidence>
<reference evidence="18" key="1">
    <citation type="submission" date="2017-09" db="EMBL/GenBank/DDBJ databases">
        <title>Metaegenomics of thermophilic ammonia-oxidizing enrichment culture.</title>
        <authorList>
            <person name="Kato S."/>
            <person name="Suzuki K."/>
        </authorList>
    </citation>
    <scope>NUCLEOTIDE SEQUENCE [LARGE SCALE GENOMIC DNA]</scope>
</reference>
<organism evidence="17 18">
    <name type="scientific">Candidatus Thermoflexus japonica</name>
    <dbReference type="NCBI Taxonomy" id="2035417"/>
    <lineage>
        <taxon>Bacteria</taxon>
        <taxon>Bacillati</taxon>
        <taxon>Chloroflexota</taxon>
        <taxon>Thermoflexia</taxon>
        <taxon>Thermoflexales</taxon>
        <taxon>Thermoflexaceae</taxon>
        <taxon>Thermoflexus</taxon>
    </lineage>
</organism>
<keyword evidence="7 12" id="KW-0547">Nucleotide-binding</keyword>
<keyword evidence="10 12" id="KW-0460">Magnesium</keyword>
<dbReference type="EMBL" id="BEHY01000066">
    <property type="protein sequence ID" value="GBD09778.1"/>
    <property type="molecule type" value="Genomic_DNA"/>
</dbReference>
<dbReference type="CDD" id="cd04413">
    <property type="entry name" value="NDPk_I"/>
    <property type="match status" value="1"/>
</dbReference>
<evidence type="ECO:0000256" key="13">
    <source>
        <dbReference type="PROSITE-ProRule" id="PRU00706"/>
    </source>
</evidence>
<keyword evidence="11 12" id="KW-0546">Nucleotide metabolism</keyword>
<keyword evidence="9 12" id="KW-0067">ATP-binding</keyword>
<evidence type="ECO:0000256" key="3">
    <source>
        <dbReference type="ARBA" id="ARBA00012966"/>
    </source>
</evidence>
<evidence type="ECO:0000256" key="4">
    <source>
        <dbReference type="ARBA" id="ARBA00017632"/>
    </source>
</evidence>
<keyword evidence="6 12" id="KW-0479">Metal-binding</keyword>
<dbReference type="Pfam" id="PF00334">
    <property type="entry name" value="NDK"/>
    <property type="match status" value="1"/>
</dbReference>
<feature type="binding site" evidence="12 13">
    <location>
        <position position="102"/>
    </location>
    <ligand>
        <name>ATP</name>
        <dbReference type="ChEBI" id="CHEBI:30616"/>
    </ligand>
</feature>
<dbReference type="InterPro" id="IPR034907">
    <property type="entry name" value="NDK-like_dom"/>
</dbReference>
<dbReference type="InterPro" id="IPR023005">
    <property type="entry name" value="Nucleoside_diP_kinase_AS"/>
</dbReference>
<evidence type="ECO:0000256" key="14">
    <source>
        <dbReference type="RuleBase" id="RU004011"/>
    </source>
</evidence>
<evidence type="ECO:0000259" key="16">
    <source>
        <dbReference type="SMART" id="SM00562"/>
    </source>
</evidence>
<dbReference type="FunFam" id="3.30.70.141:FF:000003">
    <property type="entry name" value="Nucleoside diphosphate kinase"/>
    <property type="match status" value="1"/>
</dbReference>
<evidence type="ECO:0000256" key="15">
    <source>
        <dbReference type="RuleBase" id="RU004013"/>
    </source>
</evidence>
<sequence>MERTLVLIKPDGVQRGLIGEIISRLERRGLKIVAMKMMQISPELAARHYAVHQGKPFYEGLVRYITSGPVVAMVVEGPKAIEVVRKTMGATDPAKAEPGTIRADFGLTIGRNLVHGSDGPETAAFEIGLFFREDEILSYPRDVDRWILDEG</sequence>
<comment type="function">
    <text evidence="12">Major role in the synthesis of nucleoside triphosphates other than ATP. The ATP gamma phosphate is transferred to the NDP beta phosphate via a ping-pong mechanism, using a phosphorylated active-site intermediate.</text>
</comment>
<comment type="subunit">
    <text evidence="12">Homotetramer.</text>
</comment>
<keyword evidence="12" id="KW-0597">Phosphoprotein</keyword>
<keyword evidence="12" id="KW-0963">Cytoplasm</keyword>
<evidence type="ECO:0000256" key="9">
    <source>
        <dbReference type="ARBA" id="ARBA00022840"/>
    </source>
</evidence>
<dbReference type="PRINTS" id="PR01243">
    <property type="entry name" value="NUCDPKINASE"/>
</dbReference>
<evidence type="ECO:0000256" key="11">
    <source>
        <dbReference type="ARBA" id="ARBA00023080"/>
    </source>
</evidence>
<dbReference type="GO" id="GO:0006183">
    <property type="term" value="P:GTP biosynthetic process"/>
    <property type="evidence" value="ECO:0007669"/>
    <property type="project" value="UniProtKB-UniRule"/>
</dbReference>
<comment type="catalytic activity">
    <reaction evidence="12">
        <text>a ribonucleoside 5'-diphosphate + ATP = a ribonucleoside 5'-triphosphate + ADP</text>
        <dbReference type="Rhea" id="RHEA:18113"/>
        <dbReference type="ChEBI" id="CHEBI:30616"/>
        <dbReference type="ChEBI" id="CHEBI:57930"/>
        <dbReference type="ChEBI" id="CHEBI:61557"/>
        <dbReference type="ChEBI" id="CHEBI:456216"/>
        <dbReference type="EC" id="2.7.4.6"/>
    </reaction>
</comment>
<dbReference type="PROSITE" id="PS00469">
    <property type="entry name" value="NDPK"/>
    <property type="match status" value="1"/>
</dbReference>
<feature type="binding site" evidence="12 13">
    <location>
        <position position="9"/>
    </location>
    <ligand>
        <name>ATP</name>
        <dbReference type="ChEBI" id="CHEBI:30616"/>
    </ligand>
</feature>
<comment type="similarity">
    <text evidence="2 12 13 14">Belongs to the NDK family.</text>
</comment>
<feature type="binding site" evidence="12 13">
    <location>
        <position position="57"/>
    </location>
    <ligand>
        <name>ATP</name>
        <dbReference type="ChEBI" id="CHEBI:30616"/>
    </ligand>
</feature>
<dbReference type="Proteomes" id="UP000236642">
    <property type="component" value="Unassembled WGS sequence"/>
</dbReference>